<evidence type="ECO:0000313" key="2">
    <source>
        <dbReference type="EMBL" id="CAI9728110.1"/>
    </source>
</evidence>
<proteinExistence type="predicted"/>
<feature type="compositionally biased region" description="Basic and acidic residues" evidence="1">
    <location>
        <begin position="22"/>
        <end position="31"/>
    </location>
</feature>
<feature type="region of interest" description="Disordered" evidence="1">
    <location>
        <begin position="22"/>
        <end position="51"/>
    </location>
</feature>
<organism evidence="2 3">
    <name type="scientific">Octopus vulgaris</name>
    <name type="common">Common octopus</name>
    <dbReference type="NCBI Taxonomy" id="6645"/>
    <lineage>
        <taxon>Eukaryota</taxon>
        <taxon>Metazoa</taxon>
        <taxon>Spiralia</taxon>
        <taxon>Lophotrochozoa</taxon>
        <taxon>Mollusca</taxon>
        <taxon>Cephalopoda</taxon>
        <taxon>Coleoidea</taxon>
        <taxon>Octopodiformes</taxon>
        <taxon>Octopoda</taxon>
        <taxon>Incirrata</taxon>
        <taxon>Octopodidae</taxon>
        <taxon>Octopus</taxon>
    </lineage>
</organism>
<dbReference type="EMBL" id="OX597822">
    <property type="protein sequence ID" value="CAI9728110.1"/>
    <property type="molecule type" value="Genomic_DNA"/>
</dbReference>
<gene>
    <name evidence="2" type="ORF">OCTVUL_1B024288</name>
</gene>
<evidence type="ECO:0000256" key="1">
    <source>
        <dbReference type="SAM" id="MobiDB-lite"/>
    </source>
</evidence>
<evidence type="ECO:0000313" key="3">
    <source>
        <dbReference type="Proteomes" id="UP001162480"/>
    </source>
</evidence>
<dbReference type="Proteomes" id="UP001162480">
    <property type="component" value="Chromosome 9"/>
</dbReference>
<reference evidence="2" key="1">
    <citation type="submission" date="2023-08" db="EMBL/GenBank/DDBJ databases">
        <authorList>
            <person name="Alioto T."/>
            <person name="Alioto T."/>
            <person name="Gomez Garrido J."/>
        </authorList>
    </citation>
    <scope>NUCLEOTIDE SEQUENCE</scope>
</reference>
<sequence>MTLPPKDSFDAQQYAMDSLHLRLNTDQKDHNGTISPPPPPPSSSSVSQTRNDKICGLELMYENLHEIP</sequence>
<accession>A0AA36B555</accession>
<keyword evidence="3" id="KW-1185">Reference proteome</keyword>
<dbReference type="AlphaFoldDB" id="A0AA36B555"/>
<protein>
    <submittedName>
        <fullName evidence="2">Uncharacterized protein</fullName>
    </submittedName>
</protein>
<name>A0AA36B555_OCTVU</name>